<sequence>MTRAVRIDFVSDVVCPWCVVGLKSLQTAIANAADVLTAEVHFQPFELN</sequence>
<reference evidence="2 3" key="1">
    <citation type="submission" date="2019-09" db="EMBL/GenBank/DDBJ databases">
        <title>Polymorphobacter sp. isolated from a lake in China.</title>
        <authorList>
            <person name="Liu Z."/>
        </authorList>
    </citation>
    <scope>NUCLEOTIDE SEQUENCE [LARGE SCALE GENOMIC DNA]</scope>
    <source>
        <strain evidence="2 3">D40P</strain>
    </source>
</reference>
<proteinExistence type="predicted"/>
<dbReference type="InterPro" id="IPR001853">
    <property type="entry name" value="DSBA-like_thioredoxin_dom"/>
</dbReference>
<dbReference type="EMBL" id="WIOL01000004">
    <property type="protein sequence ID" value="MQT18072.1"/>
    <property type="molecule type" value="Genomic_DNA"/>
</dbReference>
<dbReference type="Gene3D" id="3.40.30.10">
    <property type="entry name" value="Glutaredoxin"/>
    <property type="match status" value="1"/>
</dbReference>
<organism evidence="2 3">
    <name type="scientific">Sandarakinorhabdus fusca</name>
    <dbReference type="NCBI Taxonomy" id="1439888"/>
    <lineage>
        <taxon>Bacteria</taxon>
        <taxon>Pseudomonadati</taxon>
        <taxon>Pseudomonadota</taxon>
        <taxon>Alphaproteobacteria</taxon>
        <taxon>Sphingomonadales</taxon>
        <taxon>Sphingosinicellaceae</taxon>
        <taxon>Sandarakinorhabdus</taxon>
    </lineage>
</organism>
<evidence type="ECO:0000259" key="1">
    <source>
        <dbReference type="Pfam" id="PF01323"/>
    </source>
</evidence>
<dbReference type="RefSeq" id="WP_194163392.1">
    <property type="nucleotide sequence ID" value="NZ_WEFI01000004.1"/>
</dbReference>
<dbReference type="Proteomes" id="UP000481327">
    <property type="component" value="Unassembled WGS sequence"/>
</dbReference>
<evidence type="ECO:0000313" key="3">
    <source>
        <dbReference type="Proteomes" id="UP000481327"/>
    </source>
</evidence>
<comment type="caution">
    <text evidence="2">The sequence shown here is derived from an EMBL/GenBank/DDBJ whole genome shotgun (WGS) entry which is preliminary data.</text>
</comment>
<feature type="non-terminal residue" evidence="2">
    <location>
        <position position="48"/>
    </location>
</feature>
<keyword evidence="3" id="KW-1185">Reference proteome</keyword>
<dbReference type="InterPro" id="IPR036249">
    <property type="entry name" value="Thioredoxin-like_sf"/>
</dbReference>
<dbReference type="SUPFAM" id="SSF52833">
    <property type="entry name" value="Thioredoxin-like"/>
    <property type="match status" value="1"/>
</dbReference>
<dbReference type="Pfam" id="PF01323">
    <property type="entry name" value="DSBA"/>
    <property type="match status" value="1"/>
</dbReference>
<feature type="domain" description="DSBA-like thioredoxin" evidence="1">
    <location>
        <begin position="6"/>
        <end position="47"/>
    </location>
</feature>
<dbReference type="GO" id="GO:0016491">
    <property type="term" value="F:oxidoreductase activity"/>
    <property type="evidence" value="ECO:0007669"/>
    <property type="project" value="InterPro"/>
</dbReference>
<name>A0A7C9GQ25_9SPHN</name>
<protein>
    <submittedName>
        <fullName evidence="2">DsbA family oxidoreductase</fullName>
    </submittedName>
</protein>
<accession>A0A7C9GQ25</accession>
<evidence type="ECO:0000313" key="2">
    <source>
        <dbReference type="EMBL" id="MQT18072.1"/>
    </source>
</evidence>
<dbReference type="AlphaFoldDB" id="A0A7C9GQ25"/>
<gene>
    <name evidence="2" type="ORF">F3168_12475</name>
</gene>